<dbReference type="PANTHER" id="PTHR21581:SF33">
    <property type="entry name" value="D-ALANYL-D-ALANINE CARBOXYPEPTIDASE DACB"/>
    <property type="match status" value="1"/>
</dbReference>
<evidence type="ECO:0000256" key="17">
    <source>
        <dbReference type="SAM" id="SignalP"/>
    </source>
</evidence>
<dbReference type="UniPathway" id="UPA00219"/>
<accession>R7RRW2</accession>
<feature type="active site" description="Acyl-ester intermediate" evidence="13">
    <location>
        <position position="58"/>
    </location>
</feature>
<dbReference type="EC" id="3.4.16.4" evidence="4"/>
<evidence type="ECO:0000313" key="20">
    <source>
        <dbReference type="Proteomes" id="UP000014923"/>
    </source>
</evidence>
<evidence type="ECO:0000256" key="4">
    <source>
        <dbReference type="ARBA" id="ARBA00012448"/>
    </source>
</evidence>
<dbReference type="InterPro" id="IPR018044">
    <property type="entry name" value="Peptidase_S11"/>
</dbReference>
<comment type="caution">
    <text evidence="19">The sequence shown here is derived from an EMBL/GenBank/DDBJ whole genome shotgun (WGS) entry which is preliminary data.</text>
</comment>
<dbReference type="SUPFAM" id="SSF69189">
    <property type="entry name" value="Penicillin-binding protein associated domain"/>
    <property type="match status" value="1"/>
</dbReference>
<evidence type="ECO:0000256" key="9">
    <source>
        <dbReference type="ARBA" id="ARBA00022960"/>
    </source>
</evidence>
<evidence type="ECO:0000256" key="11">
    <source>
        <dbReference type="ARBA" id="ARBA00023316"/>
    </source>
</evidence>
<keyword evidence="8 19" id="KW-0378">Hydrolase</keyword>
<dbReference type="InterPro" id="IPR001967">
    <property type="entry name" value="Peptidase_S11_N"/>
</dbReference>
<keyword evidence="6" id="KW-0645">Protease</keyword>
<keyword evidence="10" id="KW-0573">Peptidoglycan synthesis</keyword>
<dbReference type="Pfam" id="PF07943">
    <property type="entry name" value="PBP5_C"/>
    <property type="match status" value="1"/>
</dbReference>
<comment type="pathway">
    <text evidence="2">Cell wall biogenesis; peptidoglycan biosynthesis.</text>
</comment>
<comment type="function">
    <text evidence="1">Removes C-terminal D-alanyl residues from sugar-peptide cell wall precursors.</text>
</comment>
<evidence type="ECO:0000256" key="15">
    <source>
        <dbReference type="RuleBase" id="RU004016"/>
    </source>
</evidence>
<evidence type="ECO:0000256" key="2">
    <source>
        <dbReference type="ARBA" id="ARBA00004752"/>
    </source>
</evidence>
<gene>
    <name evidence="19" type="ORF">TCEL_02015</name>
</gene>
<dbReference type="Pfam" id="PF00768">
    <property type="entry name" value="Peptidase_S11"/>
    <property type="match status" value="1"/>
</dbReference>
<evidence type="ECO:0000256" key="7">
    <source>
        <dbReference type="ARBA" id="ARBA00022729"/>
    </source>
</evidence>
<dbReference type="RefSeq" id="WP_018661870.1">
    <property type="nucleotide sequence ID" value="NZ_HF952018.1"/>
</dbReference>
<feature type="active site" description="Proton acceptor" evidence="13">
    <location>
        <position position="61"/>
    </location>
</feature>
<evidence type="ECO:0000256" key="16">
    <source>
        <dbReference type="SAM" id="Phobius"/>
    </source>
</evidence>
<dbReference type="GO" id="GO:0008360">
    <property type="term" value="P:regulation of cell shape"/>
    <property type="evidence" value="ECO:0007669"/>
    <property type="project" value="UniProtKB-KW"/>
</dbReference>
<dbReference type="InterPro" id="IPR012338">
    <property type="entry name" value="Beta-lactam/transpept-like"/>
</dbReference>
<dbReference type="PANTHER" id="PTHR21581">
    <property type="entry name" value="D-ALANYL-D-ALANINE CARBOXYPEPTIDASE"/>
    <property type="match status" value="1"/>
</dbReference>
<feature type="active site" evidence="13">
    <location>
        <position position="113"/>
    </location>
</feature>
<evidence type="ECO:0000256" key="10">
    <source>
        <dbReference type="ARBA" id="ARBA00022984"/>
    </source>
</evidence>
<dbReference type="EMBL" id="CAVN010000093">
    <property type="protein sequence ID" value="CDF58101.1"/>
    <property type="molecule type" value="Genomic_DNA"/>
</dbReference>
<dbReference type="SUPFAM" id="SSF56601">
    <property type="entry name" value="beta-lactamase/transpeptidase-like"/>
    <property type="match status" value="1"/>
</dbReference>
<dbReference type="Gene3D" id="2.60.410.10">
    <property type="entry name" value="D-Ala-D-Ala carboxypeptidase, C-terminal domain"/>
    <property type="match status" value="1"/>
</dbReference>
<feature type="transmembrane region" description="Helical" evidence="16">
    <location>
        <begin position="380"/>
        <end position="397"/>
    </location>
</feature>
<dbReference type="InterPro" id="IPR015956">
    <property type="entry name" value="Peniciliin-bd_prot_C_sf"/>
</dbReference>
<protein>
    <recommendedName>
        <fullName evidence="4">serine-type D-Ala-D-Ala carboxypeptidase</fullName>
        <ecNumber evidence="4">3.4.16.4</ecNumber>
    </recommendedName>
</protein>
<evidence type="ECO:0000256" key="3">
    <source>
        <dbReference type="ARBA" id="ARBA00007164"/>
    </source>
</evidence>
<dbReference type="HOGENOM" id="CLU_027070_7_3_9"/>
<comment type="similarity">
    <text evidence="3 15">Belongs to the peptidase S11 family.</text>
</comment>
<feature type="domain" description="Peptidase S11 D-Ala-D-Ala carboxypeptidase A C-terminal" evidence="18">
    <location>
        <begin position="274"/>
        <end position="362"/>
    </location>
</feature>
<dbReference type="OrthoDB" id="9791132at2"/>
<dbReference type="InterPro" id="IPR037167">
    <property type="entry name" value="Peptidase_S11_C_sf"/>
</dbReference>
<organism evidence="19 20">
    <name type="scientific">Thermobrachium celere DSM 8682</name>
    <dbReference type="NCBI Taxonomy" id="941824"/>
    <lineage>
        <taxon>Bacteria</taxon>
        <taxon>Bacillati</taxon>
        <taxon>Bacillota</taxon>
        <taxon>Clostridia</taxon>
        <taxon>Eubacteriales</taxon>
        <taxon>Clostridiaceae</taxon>
        <taxon>Thermobrachium</taxon>
    </lineage>
</organism>
<sequence length="407" mass="45888">MKKLSYIFFVLLLLISFNTPASALQNSDISSEAAILIDADTGQVLFEKNSNLKYAPASTTKILTALIVLDKCNLQEKVIVGKKPPYADGSKIYLLEGEELTVEQLLYALLLESANDAAEALAEHVAGSVENFSKMMNEYAKNLGCKNSNFINPHGLYDDNHYTTAYDMALIAKHAMQNEIFRTIVATKNYKIPPTNKQTETRYLNNHNKLLWNGGRYYYKYATGIKTGYTIKAKHTFVGSATKDNINLIAVVLKSPTAVYPDITKLFEFGFNSFKKEKILDKLVPVTYLNLDNGKALIPVVPSKDFYYLIKSSETKLPAQNIILNKNIKSVHKNEIVGKVELLLDGNIVDSIDLLATQDYKMNIINTITKPNIQLAKKNYLKFIYPVMALFLIRGFYRKYKRKKGLS</sequence>
<evidence type="ECO:0000256" key="1">
    <source>
        <dbReference type="ARBA" id="ARBA00003217"/>
    </source>
</evidence>
<name>R7RRW2_9CLOT</name>
<feature type="binding site" evidence="14">
    <location>
        <position position="226"/>
    </location>
    <ligand>
        <name>substrate</name>
    </ligand>
</feature>
<evidence type="ECO:0000256" key="12">
    <source>
        <dbReference type="ARBA" id="ARBA00034000"/>
    </source>
</evidence>
<dbReference type="AlphaFoldDB" id="R7RRW2"/>
<dbReference type="eggNOG" id="COG1686">
    <property type="taxonomic scope" value="Bacteria"/>
</dbReference>
<dbReference type="GO" id="GO:0009002">
    <property type="term" value="F:serine-type D-Ala-D-Ala carboxypeptidase activity"/>
    <property type="evidence" value="ECO:0007669"/>
    <property type="project" value="UniProtKB-EC"/>
</dbReference>
<evidence type="ECO:0000256" key="5">
    <source>
        <dbReference type="ARBA" id="ARBA00022645"/>
    </source>
</evidence>
<evidence type="ECO:0000256" key="6">
    <source>
        <dbReference type="ARBA" id="ARBA00022670"/>
    </source>
</evidence>
<keyword evidence="16" id="KW-0472">Membrane</keyword>
<feature type="chain" id="PRO_5004455255" description="serine-type D-Ala-D-Ala carboxypeptidase" evidence="17">
    <location>
        <begin position="24"/>
        <end position="407"/>
    </location>
</feature>
<dbReference type="GO" id="GO:0006508">
    <property type="term" value="P:proteolysis"/>
    <property type="evidence" value="ECO:0007669"/>
    <property type="project" value="UniProtKB-KW"/>
</dbReference>
<dbReference type="Proteomes" id="UP000014923">
    <property type="component" value="Unassembled WGS sequence"/>
</dbReference>
<dbReference type="PRINTS" id="PR00725">
    <property type="entry name" value="DADACBPTASE1"/>
</dbReference>
<proteinExistence type="inferred from homology"/>
<keyword evidence="16" id="KW-0812">Transmembrane</keyword>
<keyword evidence="7 17" id="KW-0732">Signal</keyword>
<keyword evidence="20" id="KW-1185">Reference proteome</keyword>
<dbReference type="GO" id="GO:0009252">
    <property type="term" value="P:peptidoglycan biosynthetic process"/>
    <property type="evidence" value="ECO:0007669"/>
    <property type="project" value="UniProtKB-UniPathway"/>
</dbReference>
<reference evidence="19" key="1">
    <citation type="submission" date="2013-03" db="EMBL/GenBank/DDBJ databases">
        <title>Draft genome sequence of the hydrogen-ethanol-producing anaerobic alkalithermophilic Caloramator celere.</title>
        <authorList>
            <person name="Ciranna A."/>
            <person name="Larjo A."/>
            <person name="Kivisto A."/>
            <person name="Santala V."/>
            <person name="Roos C."/>
            <person name="Karp M."/>
        </authorList>
    </citation>
    <scope>NUCLEOTIDE SEQUENCE [LARGE SCALE GENOMIC DNA]</scope>
    <source>
        <strain evidence="19">DSM 8682</strain>
    </source>
</reference>
<evidence type="ECO:0000256" key="14">
    <source>
        <dbReference type="PIRSR" id="PIRSR618044-2"/>
    </source>
</evidence>
<dbReference type="Gene3D" id="3.40.710.10">
    <property type="entry name" value="DD-peptidase/beta-lactamase superfamily"/>
    <property type="match status" value="1"/>
</dbReference>
<keyword evidence="11" id="KW-0961">Cell wall biogenesis/degradation</keyword>
<evidence type="ECO:0000256" key="8">
    <source>
        <dbReference type="ARBA" id="ARBA00022801"/>
    </source>
</evidence>
<evidence type="ECO:0000256" key="13">
    <source>
        <dbReference type="PIRSR" id="PIRSR618044-1"/>
    </source>
</evidence>
<keyword evidence="16" id="KW-1133">Transmembrane helix</keyword>
<keyword evidence="5 19" id="KW-0121">Carboxypeptidase</keyword>
<evidence type="ECO:0000313" key="19">
    <source>
        <dbReference type="EMBL" id="CDF58101.1"/>
    </source>
</evidence>
<feature type="signal peptide" evidence="17">
    <location>
        <begin position="1"/>
        <end position="23"/>
    </location>
</feature>
<comment type="catalytic activity">
    <reaction evidence="12">
        <text>Preferential cleavage: (Ac)2-L-Lys-D-Ala-|-D-Ala. Also transpeptidation of peptidyl-alanyl moieties that are N-acyl substituents of D-alanine.</text>
        <dbReference type="EC" id="3.4.16.4"/>
    </reaction>
</comment>
<dbReference type="GO" id="GO:0071555">
    <property type="term" value="P:cell wall organization"/>
    <property type="evidence" value="ECO:0007669"/>
    <property type="project" value="UniProtKB-KW"/>
</dbReference>
<evidence type="ECO:0000259" key="18">
    <source>
        <dbReference type="SMART" id="SM00936"/>
    </source>
</evidence>
<keyword evidence="9" id="KW-0133">Cell shape</keyword>
<dbReference type="InterPro" id="IPR012907">
    <property type="entry name" value="Peptidase_S11_C"/>
</dbReference>
<dbReference type="SMART" id="SM00936">
    <property type="entry name" value="PBP5_C"/>
    <property type="match status" value="1"/>
</dbReference>